<evidence type="ECO:0000256" key="1">
    <source>
        <dbReference type="SAM" id="MobiDB-lite"/>
    </source>
</evidence>
<dbReference type="NCBIfam" id="NF047352">
    <property type="entry name" value="P_loop_sacsin"/>
    <property type="match status" value="1"/>
</dbReference>
<accession>A0A090MDU8</accession>
<dbReference type="InterPro" id="IPR036890">
    <property type="entry name" value="HATPase_C_sf"/>
</dbReference>
<dbReference type="InterPro" id="IPR052957">
    <property type="entry name" value="Auxin_embryo_med"/>
</dbReference>
<feature type="compositionally biased region" description="Basic and acidic residues" evidence="1">
    <location>
        <begin position="905"/>
        <end position="914"/>
    </location>
</feature>
<gene>
    <name evidence="3" type="ORF">BN851_0123290</name>
</gene>
<proteinExistence type="predicted"/>
<feature type="region of interest" description="Disordered" evidence="1">
    <location>
        <begin position="899"/>
        <end position="918"/>
    </location>
</feature>
<dbReference type="Pfam" id="PF08313">
    <property type="entry name" value="SCA7"/>
    <property type="match status" value="1"/>
</dbReference>
<reference evidence="3" key="1">
    <citation type="submission" date="2013-05" db="EMBL/GenBank/DDBJ databases">
        <title>Draft genome sequences of six wheat associated Fusarium spp. isolates.</title>
        <authorList>
            <person name="Moolhuijzen P.M."/>
            <person name="Manners J.M."/>
            <person name="Wilcox S."/>
            <person name="Bellgard M.I."/>
            <person name="Gardiner D.M."/>
        </authorList>
    </citation>
    <scope>NUCLEOTIDE SEQUENCE</scope>
    <source>
        <strain evidence="3">CS5907</strain>
    </source>
</reference>
<dbReference type="EMBL" id="CBMG010002758">
    <property type="protein sequence ID" value="CEG03845.1"/>
    <property type="molecule type" value="Genomic_DNA"/>
</dbReference>
<sequence>METPAQCDARNLIERISREHTLNGAIVGTSLSSQLYAKSTHFLLELIQNADDNTYTCTSPILSFSYKPGSLRIDCNEDGFTAENVEAICSINRSTKSGKTSYGEYIGEKGIGFKSVFKIADVVWISSGEFTFKFDKAKCLGMVTPIWADFPEMTRPGWTSMYLQLSKGYEEETLIHELLTFDTNLLIFLKKIEEINIHVIREGEQVWERKTRKTRSLQGEDQLVVLHAGESTFPYLIRTHVIKDLPNERKRPNWPQTKVLLAFPTAEFPAQPRLSPQNVYAFLPIRNYGLKFLVQGDFLLTASREDIESTLPWNARIRDALAEAFLLSIDHFNKGQMKYTWPYFLPSTPTAACSFFDPAVKSILTQLRESRVLESCAGTMVKASSLKHVPLDLFADREGIPFTMNQHTAASYLSLKYPEWVIEATSSIGVTKLSPREFLEDLNSAIAQDPTAFRTRSPTWHSQLGETLIKLATEPELESLILDMCLIPLHDDNWASARGQSMFFSKDENSLEIPSGIEVLILDPTAESDPVRRKLFTSLGVKAWEASEICSLVLKVHQSSNFDPTTLTRDQLISHAVFLYKASWQPPQAADLWFATMQDERCLGGKLYIPWCNETNSAAAKIFTQLQKQFAVIHNDYLKVFPLDPNWPIWLVNNLGLSMVPRLITPHIDPQPQPTQISDMHENAIVDGGFDTNLSGNQNATDVLDDFDFDSFSAEDVTEADFNFFDSNGADMPSSFNTLPAHTDHTAGVGMMQQRRAVPAGQSEYADAIQTGHAALQDGQRRPMMPEQKEKEQQTPSKGMVPPTLMTQARIQQIWLAQKQGGQQATFAQLTQPGTRKAHKPKEPVDIERQCGVILSNGVPCSRSLICKSHSMGAKRAVRGRSAPYDVLLAAYQKKNQTKQQEAVHLPDSKEASEKAASSAPVGDASTIFALSEEFTFIFRECHTSDVLQLLRDNWQHYSQWIDGAHMQWQAPEFRASSSQLRSSLGACLVQSASGVWPLQETVAPMLDPTLEGELIPAVQIKDPLNPQWALLSHFGVSTKVDIHYYLRCLVAISRHSFSDVNNITYIYEQIQTRYRGNEELIRAAFHEKDIVLIQTRPQDFQTTLTWTNMRECISTASKLDDISRFFRNVNAVLKDVNPSQIAQLLTPLQSIPIFPILDSSREQGFDRLLGVGDTSWFIADNPVIRTSFLGNLPLLALPLEEVHEFDDLFRVLWLGRRRLSKIVSVQAHPNGLVTTDWDYTISMRQKSPFIKA</sequence>
<dbReference type="Gene3D" id="3.30.565.10">
    <property type="entry name" value="Histidine kinase-like ATPase, C-terminal domain"/>
    <property type="match status" value="1"/>
</dbReference>
<dbReference type="PROSITE" id="PS51505">
    <property type="entry name" value="SCA7"/>
    <property type="match status" value="1"/>
</dbReference>
<organism evidence="3">
    <name type="scientific">Fusarium acuminatum CS5907</name>
    <dbReference type="NCBI Taxonomy" id="1318461"/>
    <lineage>
        <taxon>Eukaryota</taxon>
        <taxon>Fungi</taxon>
        <taxon>Dikarya</taxon>
        <taxon>Ascomycota</taxon>
        <taxon>Pezizomycotina</taxon>
        <taxon>Sordariomycetes</taxon>
        <taxon>Hypocreomycetidae</taxon>
        <taxon>Hypocreales</taxon>
        <taxon>Nectriaceae</taxon>
        <taxon>Fusarium</taxon>
        <taxon>Fusarium tricinctum species complex</taxon>
    </lineage>
</organism>
<dbReference type="InterPro" id="IPR013243">
    <property type="entry name" value="SCA7_dom"/>
</dbReference>
<evidence type="ECO:0000259" key="2">
    <source>
        <dbReference type="PROSITE" id="PS51505"/>
    </source>
</evidence>
<protein>
    <submittedName>
        <fullName evidence="3">WGS project CBMG000000000 data, contig CS5907-c002771</fullName>
    </submittedName>
</protein>
<name>A0A090MDU8_9HYPO</name>
<feature type="region of interest" description="Disordered" evidence="1">
    <location>
        <begin position="776"/>
        <end position="802"/>
    </location>
</feature>
<dbReference type="SUPFAM" id="SSF55874">
    <property type="entry name" value="ATPase domain of HSP90 chaperone/DNA topoisomerase II/histidine kinase"/>
    <property type="match status" value="1"/>
</dbReference>
<dbReference type="PANTHER" id="PTHR32387">
    <property type="entry name" value="WU:FJ29H11"/>
    <property type="match status" value="1"/>
</dbReference>
<feature type="domain" description="SCA7" evidence="2">
    <location>
        <begin position="838"/>
        <end position="904"/>
    </location>
</feature>
<evidence type="ECO:0000313" key="3">
    <source>
        <dbReference type="EMBL" id="CEG03845.1"/>
    </source>
</evidence>
<comment type="caution">
    <text evidence="3">The sequence shown here is derived from an EMBL/GenBank/DDBJ whole genome shotgun (WGS) entry which is preliminary data.</text>
</comment>
<dbReference type="PANTHER" id="PTHR32387:SF0">
    <property type="entry name" value="PROTEIN NO VEIN"/>
    <property type="match status" value="1"/>
</dbReference>
<dbReference type="Gene3D" id="6.10.140.670">
    <property type="match status" value="1"/>
</dbReference>
<dbReference type="AlphaFoldDB" id="A0A090MDU8"/>